<dbReference type="PANTHER" id="PTHR23106">
    <property type="entry name" value="ANGIOGENIC FACTOR WITH G PATCH AND FHA DOMAINS 1"/>
    <property type="match status" value="1"/>
</dbReference>
<proteinExistence type="predicted"/>
<dbReference type="Gene3D" id="2.60.200.20">
    <property type="match status" value="1"/>
</dbReference>
<sequence length="814" mass="90690">MEVTDEIQSLVDKLTRVKAELSSTKLTLSRVERLNEEANCCIEDLKDQVITLKGEPHKCKSEKTTEEGKKELCDVAVQTDKLLASELVSPRTGGNEELPMHALSTSVSATASEISKSTDIQDAAWLSSHGENQVSIAESLKSAAEDAMHQTGYVYDENYGLYYDFNTGYYYDSERCLHYNSTTGVYYRFDEQSQNYEFHSQIAVQQPSYDQSQYHQGAAADPTRKDEDNTRKTKTAKKKRHKKKGTDSESEDEKTERRHRKHQSKSIRRSKDSENNNLEKHKHKHKKHSKRKSEHHHKKSHKRDRRKSKGGTRADVEDGHRSDSGCRKKVSSSDPCLAELQQPIDNESSRAFNAANGEGGLLTVNKARRTKKPKVVRVKTHVSGDDESMEYDSDQGSVEGSTREEGECEESSASSTSNSDGRDVIETTATEPILQEEENELTSQWPPCIRAIVQASEHVDRGSLFVVTCMGAKIGREKNNSLCIPDVEVSKVHAEVLYDEAMCQYTVTDCGSQNGTFLNDQRLSEAKCVSEAYLLSHGDVLRMGVETWLLFHIHEGTDTCDECEPGQVQAALAQQQIQPKTEHVVLSKAEKEALRRKQLKQIKKRYGLEASAYVDNKAAIDNANYMDRSTVRRKTVGSDDPYQKEEAPASVNRAISSENPGFKMLKKMGWSEGQSLGKNMTGITEPVNVEVRSQKAGLGSKTSVRMSMDNVQSRRQAEVWARARERFEKLQGNDEDESGTPSQPPEGAVGQQVNVPPRRVATGRAMTFVQGATEHADGAEQGGVFHQDPILPMQSTVSADGETVTVKTEPMGDG</sequence>
<dbReference type="InterPro" id="IPR041591">
    <property type="entry name" value="OCRE"/>
</dbReference>
<organism evidence="4 5">
    <name type="scientific">Priapulus caudatus</name>
    <name type="common">Priapulid worm</name>
    <dbReference type="NCBI Taxonomy" id="37621"/>
    <lineage>
        <taxon>Eukaryota</taxon>
        <taxon>Metazoa</taxon>
        <taxon>Ecdysozoa</taxon>
        <taxon>Scalidophora</taxon>
        <taxon>Priapulida</taxon>
        <taxon>Priapulimorpha</taxon>
        <taxon>Priapulimorphida</taxon>
        <taxon>Priapulidae</taxon>
        <taxon>Priapulus</taxon>
    </lineage>
</organism>
<dbReference type="InterPro" id="IPR000467">
    <property type="entry name" value="G_patch_dom"/>
</dbReference>
<feature type="compositionally biased region" description="Basic and acidic residues" evidence="1">
    <location>
        <begin position="269"/>
        <end position="279"/>
    </location>
</feature>
<feature type="domain" description="G-patch" evidence="3">
    <location>
        <begin position="657"/>
        <end position="703"/>
    </location>
</feature>
<name>A0ABM1E9Z7_PRICU</name>
<dbReference type="SMART" id="SM00443">
    <property type="entry name" value="G_patch"/>
    <property type="match status" value="1"/>
</dbReference>
<dbReference type="CDD" id="cd22686">
    <property type="entry name" value="FHA_AGGF1"/>
    <property type="match status" value="1"/>
</dbReference>
<dbReference type="PROSITE" id="PS50006">
    <property type="entry name" value="FHA_DOMAIN"/>
    <property type="match status" value="1"/>
</dbReference>
<dbReference type="RefSeq" id="XP_014669018.1">
    <property type="nucleotide sequence ID" value="XM_014813532.1"/>
</dbReference>
<keyword evidence="4" id="KW-1185">Reference proteome</keyword>
<feature type="compositionally biased region" description="Basic residues" evidence="1">
    <location>
        <begin position="257"/>
        <end position="268"/>
    </location>
</feature>
<protein>
    <submittedName>
        <fullName evidence="5">Angiogenic factor with G patch and FHA domains 1-like</fullName>
    </submittedName>
</protein>
<feature type="compositionally biased region" description="Basic and acidic residues" evidence="1">
    <location>
        <begin position="312"/>
        <end position="326"/>
    </location>
</feature>
<dbReference type="InterPro" id="IPR035624">
    <property type="entry name" value="AGGF1_OCRE"/>
</dbReference>
<gene>
    <name evidence="5" type="primary">LOC106810242</name>
</gene>
<dbReference type="PROSITE" id="PS50174">
    <property type="entry name" value="G_PATCH"/>
    <property type="match status" value="1"/>
</dbReference>
<dbReference type="InterPro" id="IPR008984">
    <property type="entry name" value="SMAD_FHA_dom_sf"/>
</dbReference>
<dbReference type="InterPro" id="IPR000253">
    <property type="entry name" value="FHA_dom"/>
</dbReference>
<dbReference type="PANTHER" id="PTHR23106:SF24">
    <property type="entry name" value="ANGIOGENIC FACTOR WITH G PATCH AND FHA DOMAINS 1"/>
    <property type="match status" value="1"/>
</dbReference>
<dbReference type="CDD" id="cd16164">
    <property type="entry name" value="OCRE_VG5Q"/>
    <property type="match status" value="1"/>
</dbReference>
<accession>A0ABM1E9Z7</accession>
<evidence type="ECO:0000256" key="1">
    <source>
        <dbReference type="SAM" id="MobiDB-lite"/>
    </source>
</evidence>
<feature type="region of interest" description="Disordered" evidence="1">
    <location>
        <begin position="364"/>
        <end position="424"/>
    </location>
</feature>
<dbReference type="SUPFAM" id="SSF49879">
    <property type="entry name" value="SMAD/FHA domain"/>
    <property type="match status" value="1"/>
</dbReference>
<evidence type="ECO:0000313" key="5">
    <source>
        <dbReference type="RefSeq" id="XP_014669018.1"/>
    </source>
</evidence>
<evidence type="ECO:0000259" key="3">
    <source>
        <dbReference type="PROSITE" id="PS50174"/>
    </source>
</evidence>
<dbReference type="Proteomes" id="UP000695022">
    <property type="component" value="Unplaced"/>
</dbReference>
<feature type="compositionally biased region" description="Basic and acidic residues" evidence="1">
    <location>
        <begin position="222"/>
        <end position="231"/>
    </location>
</feature>
<evidence type="ECO:0000313" key="4">
    <source>
        <dbReference type="Proteomes" id="UP000695022"/>
    </source>
</evidence>
<dbReference type="Pfam" id="PF00498">
    <property type="entry name" value="FHA"/>
    <property type="match status" value="1"/>
</dbReference>
<dbReference type="GeneID" id="106810242"/>
<dbReference type="Pfam" id="PF17780">
    <property type="entry name" value="OCRE"/>
    <property type="match status" value="1"/>
</dbReference>
<feature type="compositionally biased region" description="Basic residues" evidence="1">
    <location>
        <begin position="232"/>
        <end position="244"/>
    </location>
</feature>
<feature type="compositionally biased region" description="Polar residues" evidence="1">
    <location>
        <begin position="205"/>
        <end position="215"/>
    </location>
</feature>
<feature type="compositionally biased region" description="Basic residues" evidence="1">
    <location>
        <begin position="280"/>
        <end position="310"/>
    </location>
</feature>
<dbReference type="InterPro" id="IPR053027">
    <property type="entry name" value="AGGF1"/>
</dbReference>
<reference evidence="5" key="1">
    <citation type="submission" date="2025-08" db="UniProtKB">
        <authorList>
            <consortium name="RefSeq"/>
        </authorList>
    </citation>
    <scope>IDENTIFICATION</scope>
</reference>
<feature type="region of interest" description="Disordered" evidence="1">
    <location>
        <begin position="729"/>
        <end position="754"/>
    </location>
</feature>
<feature type="domain" description="FHA" evidence="2">
    <location>
        <begin position="472"/>
        <end position="523"/>
    </location>
</feature>
<feature type="region of interest" description="Disordered" evidence="1">
    <location>
        <begin position="205"/>
        <end position="352"/>
    </location>
</feature>
<evidence type="ECO:0000259" key="2">
    <source>
        <dbReference type="PROSITE" id="PS50006"/>
    </source>
</evidence>
<dbReference type="SMART" id="SM00240">
    <property type="entry name" value="FHA"/>
    <property type="match status" value="1"/>
</dbReference>
<feature type="compositionally biased region" description="Basic residues" evidence="1">
    <location>
        <begin position="366"/>
        <end position="380"/>
    </location>
</feature>
<dbReference type="Pfam" id="PF01585">
    <property type="entry name" value="G-patch"/>
    <property type="match status" value="1"/>
</dbReference>